<feature type="transmembrane region" description="Helical" evidence="1">
    <location>
        <begin position="41"/>
        <end position="65"/>
    </location>
</feature>
<protein>
    <submittedName>
        <fullName evidence="3">Sulfite exporter TauE/SafE family protein</fullName>
    </submittedName>
</protein>
<comment type="caution">
    <text evidence="3">The sequence shown here is derived from an EMBL/GenBank/DDBJ whole genome shotgun (WGS) entry which is preliminary data.</text>
</comment>
<sequence>MLAILGFAFLAGVFSSLSPCVLPLLPLVLGAAVSEHRLGPAALSAGLALSFALVGLFVATIGFGLGLDSGVFRNVAAVIMLAIGLVMIVPRLQAGFAVAAGPVGNWAEQRFGGFSRSGISGQFAVGLLLGVVWAPCVGPTLGAASLMAARGENLSQVALTMILFGIGASLPLLALGMLSRETMIRLRGRLHAAGHGAKIGMGVVLLAIGVLILSGSDKRLEAALVAASPAWLTELSTRF</sequence>
<name>A0ABS5GCL7_9BRAD</name>
<dbReference type="PANTHER" id="PTHR31272">
    <property type="entry name" value="CYTOCHROME C-TYPE BIOGENESIS PROTEIN HI_1454-RELATED"/>
    <property type="match status" value="1"/>
</dbReference>
<evidence type="ECO:0000313" key="3">
    <source>
        <dbReference type="EMBL" id="MBR1139080.1"/>
    </source>
</evidence>
<keyword evidence="1" id="KW-1133">Transmembrane helix</keyword>
<gene>
    <name evidence="3" type="ORF">JQ619_25290</name>
</gene>
<dbReference type="PANTHER" id="PTHR31272:SF9">
    <property type="entry name" value="BLL1027 PROTEIN"/>
    <property type="match status" value="1"/>
</dbReference>
<accession>A0ABS5GCL7</accession>
<dbReference type="RefSeq" id="WP_172236689.1">
    <property type="nucleotide sequence ID" value="NZ_JABFDP010000011.1"/>
</dbReference>
<evidence type="ECO:0000259" key="2">
    <source>
        <dbReference type="Pfam" id="PF13386"/>
    </source>
</evidence>
<evidence type="ECO:0000256" key="1">
    <source>
        <dbReference type="SAM" id="Phobius"/>
    </source>
</evidence>
<feature type="transmembrane region" description="Helical" evidence="1">
    <location>
        <begin position="158"/>
        <end position="178"/>
    </location>
</feature>
<feature type="transmembrane region" description="Helical" evidence="1">
    <location>
        <begin position="77"/>
        <end position="103"/>
    </location>
</feature>
<keyword evidence="1" id="KW-0472">Membrane</keyword>
<feature type="transmembrane region" description="Helical" evidence="1">
    <location>
        <begin position="123"/>
        <end position="146"/>
    </location>
</feature>
<dbReference type="EMBL" id="JAFCLK010000026">
    <property type="protein sequence ID" value="MBR1139080.1"/>
    <property type="molecule type" value="Genomic_DNA"/>
</dbReference>
<dbReference type="InterPro" id="IPR051790">
    <property type="entry name" value="Cytochrome_c-biogenesis_DsbD"/>
</dbReference>
<dbReference type="InterPro" id="IPR039447">
    <property type="entry name" value="UreH-like_TM_dom"/>
</dbReference>
<reference evidence="4" key="1">
    <citation type="journal article" date="2021" name="ISME J.">
        <title>Evolutionary origin and ecological implication of a unique nif island in free-living Bradyrhizobium lineages.</title>
        <authorList>
            <person name="Tao J."/>
        </authorList>
    </citation>
    <scope>NUCLEOTIDE SEQUENCE [LARGE SCALE GENOMIC DNA]</scope>
    <source>
        <strain evidence="4">SZCCT0094</strain>
    </source>
</reference>
<feature type="transmembrane region" description="Helical" evidence="1">
    <location>
        <begin position="190"/>
        <end position="213"/>
    </location>
</feature>
<keyword evidence="4" id="KW-1185">Reference proteome</keyword>
<evidence type="ECO:0000313" key="4">
    <source>
        <dbReference type="Proteomes" id="UP001314635"/>
    </source>
</evidence>
<proteinExistence type="predicted"/>
<dbReference type="Pfam" id="PF13386">
    <property type="entry name" value="DsbD_2"/>
    <property type="match status" value="1"/>
</dbReference>
<feature type="domain" description="Urease accessory protein UreH-like transmembrane" evidence="2">
    <location>
        <begin position="8"/>
        <end position="203"/>
    </location>
</feature>
<dbReference type="Proteomes" id="UP001314635">
    <property type="component" value="Unassembled WGS sequence"/>
</dbReference>
<organism evidence="3 4">
    <name type="scientific">Bradyrhizobium denitrificans</name>
    <dbReference type="NCBI Taxonomy" id="2734912"/>
    <lineage>
        <taxon>Bacteria</taxon>
        <taxon>Pseudomonadati</taxon>
        <taxon>Pseudomonadota</taxon>
        <taxon>Alphaproteobacteria</taxon>
        <taxon>Hyphomicrobiales</taxon>
        <taxon>Nitrobacteraceae</taxon>
        <taxon>Bradyrhizobium</taxon>
    </lineage>
</organism>
<keyword evidence="1" id="KW-0812">Transmembrane</keyword>